<dbReference type="EMBL" id="BMAU01021177">
    <property type="protein sequence ID" value="GFX94461.1"/>
    <property type="molecule type" value="Genomic_DNA"/>
</dbReference>
<proteinExistence type="predicted"/>
<evidence type="ECO:0000313" key="2">
    <source>
        <dbReference type="EMBL" id="GFX94461.1"/>
    </source>
</evidence>
<dbReference type="AlphaFoldDB" id="A0A8X6RMZ7"/>
<dbReference type="PANTHER" id="PTHR47331">
    <property type="entry name" value="PHD-TYPE DOMAIN-CONTAINING PROTEIN"/>
    <property type="match status" value="1"/>
</dbReference>
<gene>
    <name evidence="2" type="primary">AVEN_238335_1</name>
    <name evidence="2" type="ORF">TNCV_4295031</name>
</gene>
<name>A0A8X6RMZ7_TRICX</name>
<sequence length="171" mass="20173">MIRVMAWILRFQPKAKDLRKCAELKNEELLNAQKIIFRLMQKECYSNEETRKSLKGLLIFEDEEGILRLKSRLINEEESKDFISPIILPSKHLAVRRFIAQEHLVNKHAGTLTLPTILRERFWIVKGKRTVRSVIKECLICKRQKIKHLEVPFPPLPKDRTEVAAVFKFQV</sequence>
<organism evidence="2 3">
    <name type="scientific">Trichonephila clavipes</name>
    <name type="common">Golden silk orbweaver</name>
    <name type="synonym">Nephila clavipes</name>
    <dbReference type="NCBI Taxonomy" id="2585209"/>
    <lineage>
        <taxon>Eukaryota</taxon>
        <taxon>Metazoa</taxon>
        <taxon>Ecdysozoa</taxon>
        <taxon>Arthropoda</taxon>
        <taxon>Chelicerata</taxon>
        <taxon>Arachnida</taxon>
        <taxon>Araneae</taxon>
        <taxon>Araneomorphae</taxon>
        <taxon>Entelegynae</taxon>
        <taxon>Araneoidea</taxon>
        <taxon>Nephilidae</taxon>
        <taxon>Trichonephila</taxon>
    </lineage>
</organism>
<evidence type="ECO:0000313" key="3">
    <source>
        <dbReference type="Proteomes" id="UP000887159"/>
    </source>
</evidence>
<accession>A0A8X6RMZ7</accession>
<dbReference type="PANTHER" id="PTHR47331:SF2">
    <property type="match status" value="1"/>
</dbReference>
<evidence type="ECO:0000259" key="1">
    <source>
        <dbReference type="Pfam" id="PF17921"/>
    </source>
</evidence>
<reference evidence="2" key="1">
    <citation type="submission" date="2020-08" db="EMBL/GenBank/DDBJ databases">
        <title>Multicomponent nature underlies the extraordinary mechanical properties of spider dragline silk.</title>
        <authorList>
            <person name="Kono N."/>
            <person name="Nakamura H."/>
            <person name="Mori M."/>
            <person name="Yoshida Y."/>
            <person name="Ohtoshi R."/>
            <person name="Malay A.D."/>
            <person name="Moran D.A.P."/>
            <person name="Tomita M."/>
            <person name="Numata K."/>
            <person name="Arakawa K."/>
        </authorList>
    </citation>
    <scope>NUCLEOTIDE SEQUENCE</scope>
</reference>
<comment type="caution">
    <text evidence="2">The sequence shown here is derived from an EMBL/GenBank/DDBJ whole genome shotgun (WGS) entry which is preliminary data.</text>
</comment>
<dbReference type="Pfam" id="PF17921">
    <property type="entry name" value="Integrase_H2C2"/>
    <property type="match status" value="1"/>
</dbReference>
<feature type="domain" description="Integrase zinc-binding" evidence="1">
    <location>
        <begin position="96"/>
        <end position="146"/>
    </location>
</feature>
<protein>
    <recommendedName>
        <fullName evidence="1">Integrase zinc-binding domain-containing protein</fullName>
    </recommendedName>
</protein>
<keyword evidence="3" id="KW-1185">Reference proteome</keyword>
<dbReference type="Proteomes" id="UP000887159">
    <property type="component" value="Unassembled WGS sequence"/>
</dbReference>
<dbReference type="InterPro" id="IPR041588">
    <property type="entry name" value="Integrase_H2C2"/>
</dbReference>